<gene>
    <name evidence="2" type="ORF">OCH239_17080</name>
</gene>
<evidence type="ECO:0000313" key="2">
    <source>
        <dbReference type="EMBL" id="ETX12797.1"/>
    </source>
</evidence>
<keyword evidence="3" id="KW-1185">Reference proteome</keyword>
<dbReference type="Gene3D" id="2.130.10.10">
    <property type="entry name" value="YVTN repeat-like/Quinoprotein amine dehydrogenase"/>
    <property type="match status" value="1"/>
</dbReference>
<reference evidence="2 3" key="1">
    <citation type="submission" date="2014-01" db="EMBL/GenBank/DDBJ databases">
        <title>Roseivivax halodurans JCM 10272 Genome Sequencing.</title>
        <authorList>
            <person name="Lai Q."/>
            <person name="Li G."/>
            <person name="Shao Z."/>
        </authorList>
    </citation>
    <scope>NUCLEOTIDE SEQUENCE [LARGE SCALE GENOMIC DNA]</scope>
    <source>
        <strain evidence="2 3">JCM 10272</strain>
    </source>
</reference>
<dbReference type="STRING" id="1449350.OCH239_17080"/>
<keyword evidence="1" id="KW-0732">Signal</keyword>
<feature type="signal peptide" evidence="1">
    <location>
        <begin position="1"/>
        <end position="25"/>
    </location>
</feature>
<dbReference type="eggNOG" id="COG3391">
    <property type="taxonomic scope" value="Bacteria"/>
</dbReference>
<evidence type="ECO:0000313" key="3">
    <source>
        <dbReference type="Proteomes" id="UP000022447"/>
    </source>
</evidence>
<feature type="chain" id="PRO_5004977687" evidence="1">
    <location>
        <begin position="26"/>
        <end position="610"/>
    </location>
</feature>
<accession>X7EA23</accession>
<dbReference type="OrthoDB" id="7765923at2"/>
<dbReference type="PATRIC" id="fig|1449350.3.peg.4018"/>
<dbReference type="RefSeq" id="WP_037266793.1">
    <property type="nucleotide sequence ID" value="NZ_JALZ01000052.1"/>
</dbReference>
<evidence type="ECO:0000256" key="1">
    <source>
        <dbReference type="SAM" id="SignalP"/>
    </source>
</evidence>
<dbReference type="EMBL" id="JALZ01000052">
    <property type="protein sequence ID" value="ETX12797.1"/>
    <property type="molecule type" value="Genomic_DNA"/>
</dbReference>
<proteinExistence type="predicted"/>
<dbReference type="InterPro" id="IPR011044">
    <property type="entry name" value="Quino_amine_DH_bsu"/>
</dbReference>
<sequence length="610" mass="63312">MPEAGTLIRAAALLVAALAAAPLAAQTSLTAALALVDPISARPVVPEGGQKVRLRLTLTDPATGTAPRDLNVRAWARPRAADDASCARAAQNFRATRRIPTGSVDLNGILLAALNRDASLSVIDPKLNLYSSNMVAAHALGRAPEAMAIDRRAMRALYADGAGRIVAADLVGPERETVSEGLYAVTGLAVARGGRIWVGTAAGALIALSPGGAQLSRNEMTGPVRLTRPEDPENNLLLAHTDSGAVRMLDADTGYEVMTARLDAPVAALAPVGGDGIIAVTRGADMAAIHYADAPARAIAVPLGVPFERVTTGPGGRIAVLWTPGDALVALVDLALGRVVQQVSLDAATVSAVTFTDNAAYLLSLDGGFVGAIDLATVALGRPAVLRQVNLGSSTTPPELAERLLVPLLPSPQILAVSPEAGTGWIIGEVASSVEMPPMDSVRLRGGMPAAVHAVDRSFEEVSPGVFETAWAFAPGPWELVVTTDLGDLSTCLPFSIQGEIERRRLVPVRLVPDPEPSPRVDEPQDVALTLVDAAGEAVELDRLTLMVPSMLSGWSTRVVARRGADGRLRVRLDLPHAGPYALQPLDLPAPLALVSAAIVTATEQEVTSP</sequence>
<dbReference type="InterPro" id="IPR015943">
    <property type="entry name" value="WD40/YVTN_repeat-like_dom_sf"/>
</dbReference>
<name>X7EA23_9RHOB</name>
<comment type="caution">
    <text evidence="2">The sequence shown here is derived from an EMBL/GenBank/DDBJ whole genome shotgun (WGS) entry which is preliminary data.</text>
</comment>
<organism evidence="2 3">
    <name type="scientific">Roseivivax halodurans JCM 10272</name>
    <dbReference type="NCBI Taxonomy" id="1449350"/>
    <lineage>
        <taxon>Bacteria</taxon>
        <taxon>Pseudomonadati</taxon>
        <taxon>Pseudomonadota</taxon>
        <taxon>Alphaproteobacteria</taxon>
        <taxon>Rhodobacterales</taxon>
        <taxon>Roseobacteraceae</taxon>
        <taxon>Roseivivax</taxon>
    </lineage>
</organism>
<dbReference type="AlphaFoldDB" id="X7EA23"/>
<dbReference type="SUPFAM" id="SSF50969">
    <property type="entry name" value="YVTN repeat-like/Quinoprotein amine dehydrogenase"/>
    <property type="match status" value="1"/>
</dbReference>
<dbReference type="Proteomes" id="UP000022447">
    <property type="component" value="Unassembled WGS sequence"/>
</dbReference>
<protein>
    <submittedName>
        <fullName evidence="2">Uncharacterized protein</fullName>
    </submittedName>
</protein>